<evidence type="ECO:0000313" key="4">
    <source>
        <dbReference type="Proteomes" id="UP001085076"/>
    </source>
</evidence>
<dbReference type="InterPro" id="IPR011990">
    <property type="entry name" value="TPR-like_helical_dom_sf"/>
</dbReference>
<dbReference type="FunFam" id="1.25.40.10:FF:000231">
    <property type="entry name" value="Pentatricopeptide repeat-containing protein chloroplastic"/>
    <property type="match status" value="1"/>
</dbReference>
<name>A0A9D5BSU6_9LILI</name>
<proteinExistence type="predicted"/>
<dbReference type="InterPro" id="IPR046960">
    <property type="entry name" value="PPR_At4g14850-like_plant"/>
</dbReference>
<evidence type="ECO:0000256" key="2">
    <source>
        <dbReference type="PROSITE-ProRule" id="PRU00708"/>
    </source>
</evidence>
<dbReference type="NCBIfam" id="TIGR00756">
    <property type="entry name" value="PPR"/>
    <property type="match status" value="2"/>
</dbReference>
<evidence type="ECO:0008006" key="5">
    <source>
        <dbReference type="Google" id="ProtNLM"/>
    </source>
</evidence>
<keyword evidence="1" id="KW-0677">Repeat</keyword>
<reference evidence="3 4" key="1">
    <citation type="journal article" date="2022" name="Hortic Res">
        <title>The genome of Dioscorea zingiberensis sheds light on the biosynthesis, origin and evolution of the medicinally important diosgenin saponins.</title>
        <authorList>
            <person name="Li Y."/>
            <person name="Tan C."/>
            <person name="Li Z."/>
            <person name="Guo J."/>
            <person name="Li S."/>
            <person name="Chen X."/>
            <person name="Wang C."/>
            <person name="Dai X."/>
            <person name="Yang H."/>
            <person name="Song W."/>
            <person name="Hou L."/>
            <person name="Xu J."/>
            <person name="Tong Z."/>
            <person name="Xu A."/>
            <person name="Yuan X."/>
            <person name="Wang W."/>
            <person name="Yang Q."/>
            <person name="Chen L."/>
            <person name="Sun Z."/>
            <person name="Wang K."/>
            <person name="Pan B."/>
            <person name="Chen J."/>
            <person name="Bao Y."/>
            <person name="Liu F."/>
            <person name="Qi X."/>
            <person name="Gang D.R."/>
            <person name="Wen J."/>
            <person name="Li J."/>
        </authorList>
    </citation>
    <scope>NUCLEOTIDE SEQUENCE [LARGE SCALE GENOMIC DNA]</scope>
    <source>
        <strain evidence="3">Dzin_1.0</strain>
    </source>
</reference>
<sequence>MYAKCGSMSSAVEVFKDMSLKDTVTCNALIGGHVQSGFYAEALTTFHDMTSFSVVPDEITVVSVLSACAQLGDVQRGNFIMLISRSIGLVLFQEMLFSNVEPNEVTMVCVLSACAQLGALDHGKQIHYYIEENIIKKDLSLENSLLDMFAKCGHIEVALEIFHATLQKDNLSWNTMLGGLATQGHGNEAIDLFNEVDKNGDAKPDHATFIAVLSACSHLDLK</sequence>
<organism evidence="3 4">
    <name type="scientific">Dioscorea zingiberensis</name>
    <dbReference type="NCBI Taxonomy" id="325984"/>
    <lineage>
        <taxon>Eukaryota</taxon>
        <taxon>Viridiplantae</taxon>
        <taxon>Streptophyta</taxon>
        <taxon>Embryophyta</taxon>
        <taxon>Tracheophyta</taxon>
        <taxon>Spermatophyta</taxon>
        <taxon>Magnoliopsida</taxon>
        <taxon>Liliopsida</taxon>
        <taxon>Dioscoreales</taxon>
        <taxon>Dioscoreaceae</taxon>
        <taxon>Dioscorea</taxon>
    </lineage>
</organism>
<gene>
    <name evidence="3" type="ORF">J5N97_000142</name>
</gene>
<dbReference type="PROSITE" id="PS51375">
    <property type="entry name" value="PPR"/>
    <property type="match status" value="2"/>
</dbReference>
<dbReference type="Pfam" id="PF01535">
    <property type="entry name" value="PPR"/>
    <property type="match status" value="2"/>
</dbReference>
<evidence type="ECO:0000256" key="1">
    <source>
        <dbReference type="ARBA" id="ARBA00022737"/>
    </source>
</evidence>
<protein>
    <recommendedName>
        <fullName evidence="5">Pentatricopeptide repeat-containing protein</fullName>
    </recommendedName>
</protein>
<dbReference type="GO" id="GO:0009451">
    <property type="term" value="P:RNA modification"/>
    <property type="evidence" value="ECO:0007669"/>
    <property type="project" value="InterPro"/>
</dbReference>
<comment type="caution">
    <text evidence="3">The sequence shown here is derived from an EMBL/GenBank/DDBJ whole genome shotgun (WGS) entry which is preliminary data.</text>
</comment>
<dbReference type="AlphaFoldDB" id="A0A9D5BSU6"/>
<dbReference type="Gene3D" id="1.25.40.10">
    <property type="entry name" value="Tetratricopeptide repeat domain"/>
    <property type="match status" value="2"/>
</dbReference>
<dbReference type="OrthoDB" id="185373at2759"/>
<dbReference type="Proteomes" id="UP001085076">
    <property type="component" value="Unassembled WGS sequence"/>
</dbReference>
<accession>A0A9D5BSU6</accession>
<dbReference type="EMBL" id="JAGGNH010000117">
    <property type="protein sequence ID" value="KAJ0960083.1"/>
    <property type="molecule type" value="Genomic_DNA"/>
</dbReference>
<feature type="repeat" description="PPR" evidence="2">
    <location>
        <begin position="22"/>
        <end position="56"/>
    </location>
</feature>
<feature type="repeat" description="PPR" evidence="2">
    <location>
        <begin position="169"/>
        <end position="203"/>
    </location>
</feature>
<evidence type="ECO:0000313" key="3">
    <source>
        <dbReference type="EMBL" id="KAJ0960083.1"/>
    </source>
</evidence>
<keyword evidence="4" id="KW-1185">Reference proteome</keyword>
<dbReference type="GO" id="GO:0003723">
    <property type="term" value="F:RNA binding"/>
    <property type="evidence" value="ECO:0007669"/>
    <property type="project" value="InterPro"/>
</dbReference>
<dbReference type="PANTHER" id="PTHR47926">
    <property type="entry name" value="PENTATRICOPEPTIDE REPEAT-CONTAINING PROTEIN"/>
    <property type="match status" value="1"/>
</dbReference>
<dbReference type="InterPro" id="IPR002885">
    <property type="entry name" value="PPR_rpt"/>
</dbReference>
<dbReference type="Pfam" id="PF13041">
    <property type="entry name" value="PPR_2"/>
    <property type="match status" value="2"/>
</dbReference>